<protein>
    <submittedName>
        <fullName evidence="1">Ribose operon transcriptional repressor RbsR</fullName>
    </submittedName>
</protein>
<keyword evidence="2" id="KW-1185">Reference proteome</keyword>
<evidence type="ECO:0000313" key="1">
    <source>
        <dbReference type="EMBL" id="GMQ62254.1"/>
    </source>
</evidence>
<accession>A0ACB5UH33</accession>
<gene>
    <name evidence="1" type="primary">rbsR_2</name>
    <name evidence="1" type="ORF">AN2V17_14860</name>
</gene>
<sequence>MANIRDVAKKAGVGIATVSRCINEDGYVSLEVRERIQKAIDELNYKPNALARAIFTKSSMMLGLIIPNIVNPFYPELATGIENRARERGYNIVLSNTEYSKNNEQNIIEMMQRHRVDGIIVANPQCSEEYINSDIPVVSIEKKISKDITFIASDYFKGGELVAEYIIKNNLKKILHIKVPDNIITSSKRFGGFESKLKEKGIKCDIIEGIYGEDISNIKNRLSNYEIVFVWNDDLAISLMSECYKIGLNVPDDIQIIGFDNIYYSSKTSPPLTTVGQSIQKMGETSVDLIIEQIENKKTVDNEHIFNVEFIQRSSTKPREK</sequence>
<reference evidence="1" key="1">
    <citation type="submission" date="2023-09" db="EMBL/GenBank/DDBJ databases">
        <title>Vallitalea sediminicola and Vallitalea maricola sp. nov., anaerobic bacteria isolated from marine sediment.</title>
        <authorList>
            <person name="Hirano S."/>
            <person name="Maeda A."/>
            <person name="Terahara T."/>
            <person name="Mori K."/>
            <person name="Hamada M."/>
            <person name="Matsumoto R."/>
            <person name="Kobayashi T."/>
        </authorList>
    </citation>
    <scope>NUCLEOTIDE SEQUENCE</scope>
    <source>
        <strain evidence="1">AN17-2</strain>
    </source>
</reference>
<proteinExistence type="predicted"/>
<dbReference type="EMBL" id="BTPU01000023">
    <property type="protein sequence ID" value="GMQ62254.1"/>
    <property type="molecule type" value="Genomic_DNA"/>
</dbReference>
<organism evidence="1 2">
    <name type="scientific">Vallitalea maricola</name>
    <dbReference type="NCBI Taxonomy" id="3074433"/>
    <lineage>
        <taxon>Bacteria</taxon>
        <taxon>Bacillati</taxon>
        <taxon>Bacillota</taxon>
        <taxon>Clostridia</taxon>
        <taxon>Lachnospirales</taxon>
        <taxon>Vallitaleaceae</taxon>
        <taxon>Vallitalea</taxon>
    </lineage>
</organism>
<comment type="caution">
    <text evidence="1">The sequence shown here is derived from an EMBL/GenBank/DDBJ whole genome shotgun (WGS) entry which is preliminary data.</text>
</comment>
<evidence type="ECO:0000313" key="2">
    <source>
        <dbReference type="Proteomes" id="UP001374599"/>
    </source>
</evidence>
<name>A0ACB5UH33_9FIRM</name>
<dbReference type="Proteomes" id="UP001374599">
    <property type="component" value="Unassembled WGS sequence"/>
</dbReference>